<dbReference type="KEGG" id="rcu:8279642"/>
<proteinExistence type="inferred from homology"/>
<dbReference type="Pfam" id="PF00743">
    <property type="entry name" value="FMO-like"/>
    <property type="match status" value="2"/>
</dbReference>
<dbReference type="InterPro" id="IPR050346">
    <property type="entry name" value="FMO-like"/>
</dbReference>
<evidence type="ECO:0000313" key="9">
    <source>
        <dbReference type="Proteomes" id="UP000008311"/>
    </source>
</evidence>
<protein>
    <recommendedName>
        <fullName evidence="7">Flavin-containing monooxygenase</fullName>
        <ecNumber evidence="7">1.-.-.-</ecNumber>
    </recommendedName>
</protein>
<dbReference type="FunFam" id="3.50.50.60:FF:000099">
    <property type="entry name" value="Flavin-containing monooxygenase"/>
    <property type="match status" value="1"/>
</dbReference>
<dbReference type="InParanoid" id="B9SUX4"/>
<dbReference type="GO" id="GO:0050660">
    <property type="term" value="F:flavin adenine dinucleotide binding"/>
    <property type="evidence" value="ECO:0007669"/>
    <property type="project" value="InterPro"/>
</dbReference>
<evidence type="ECO:0000313" key="8">
    <source>
        <dbReference type="EMBL" id="EEF32599.1"/>
    </source>
</evidence>
<keyword evidence="6 7" id="KW-0503">Monooxygenase</keyword>
<dbReference type="PIRSF" id="PIRSF000332">
    <property type="entry name" value="FMO"/>
    <property type="match status" value="1"/>
</dbReference>
<evidence type="ECO:0000256" key="5">
    <source>
        <dbReference type="ARBA" id="ARBA00023002"/>
    </source>
</evidence>
<evidence type="ECO:0000256" key="4">
    <source>
        <dbReference type="ARBA" id="ARBA00022857"/>
    </source>
</evidence>
<keyword evidence="9" id="KW-1185">Reference proteome</keyword>
<dbReference type="EC" id="1.-.-.-" evidence="7"/>
<keyword evidence="5 7" id="KW-0560">Oxidoreductase</keyword>
<dbReference type="InterPro" id="IPR036188">
    <property type="entry name" value="FAD/NAD-bd_sf"/>
</dbReference>
<dbReference type="SUPFAM" id="SSF51905">
    <property type="entry name" value="FAD/NAD(P)-binding domain"/>
    <property type="match status" value="2"/>
</dbReference>
<reference evidence="9" key="1">
    <citation type="journal article" date="2010" name="Nat. Biotechnol.">
        <title>Draft genome sequence of the oilseed species Ricinus communis.</title>
        <authorList>
            <person name="Chan A.P."/>
            <person name="Crabtree J."/>
            <person name="Zhao Q."/>
            <person name="Lorenzi H."/>
            <person name="Orvis J."/>
            <person name="Puiu D."/>
            <person name="Melake-Berhan A."/>
            <person name="Jones K.M."/>
            <person name="Redman J."/>
            <person name="Chen G."/>
            <person name="Cahoon E.B."/>
            <person name="Gedil M."/>
            <person name="Stanke M."/>
            <person name="Haas B.J."/>
            <person name="Wortman J.R."/>
            <person name="Fraser-Liggett C.M."/>
            <person name="Ravel J."/>
            <person name="Rabinowicz P.D."/>
        </authorList>
    </citation>
    <scope>NUCLEOTIDE SEQUENCE [LARGE SCALE GENOMIC DNA]</scope>
    <source>
        <strain evidence="9">cv. Hale</strain>
    </source>
</reference>
<dbReference type="EMBL" id="EQ974156">
    <property type="protein sequence ID" value="EEF32599.1"/>
    <property type="molecule type" value="Genomic_DNA"/>
</dbReference>
<comment type="cofactor">
    <cofactor evidence="7">
        <name>FAD</name>
        <dbReference type="ChEBI" id="CHEBI:57692"/>
    </cofactor>
</comment>
<evidence type="ECO:0000256" key="7">
    <source>
        <dbReference type="RuleBase" id="RU361177"/>
    </source>
</evidence>
<dbReference type="GO" id="GO:0050661">
    <property type="term" value="F:NADP binding"/>
    <property type="evidence" value="ECO:0007669"/>
    <property type="project" value="InterPro"/>
</dbReference>
<gene>
    <name evidence="8" type="ORF">RCOM_0251310</name>
</gene>
<organism evidence="8 9">
    <name type="scientific">Ricinus communis</name>
    <name type="common">Castor bean</name>
    <dbReference type="NCBI Taxonomy" id="3988"/>
    <lineage>
        <taxon>Eukaryota</taxon>
        <taxon>Viridiplantae</taxon>
        <taxon>Streptophyta</taxon>
        <taxon>Embryophyta</taxon>
        <taxon>Tracheophyta</taxon>
        <taxon>Spermatophyta</taxon>
        <taxon>Magnoliopsida</taxon>
        <taxon>eudicotyledons</taxon>
        <taxon>Gunneridae</taxon>
        <taxon>Pentapetalae</taxon>
        <taxon>rosids</taxon>
        <taxon>fabids</taxon>
        <taxon>Malpighiales</taxon>
        <taxon>Euphorbiaceae</taxon>
        <taxon>Acalyphoideae</taxon>
        <taxon>Acalypheae</taxon>
        <taxon>Ricinus</taxon>
    </lineage>
</organism>
<sequence length="423" mass="48827">MPTTLTSRHVAVIGAGASGLVTARELRREGHEVVVFERQSQIGGTWVYDPRVEPDPLGLDPNRTIIHSSLYKSLRTNLPRELMGFKDYPFIPKNDGMRDPRRYPCHREVLLYLQDFAKEFEIEEMVRFGTEVVYVELVEDSNKWKVRSKKKRLDLYFDFSDEVYDAVVVCNGHFTEPRVADIPGISSWPGKQMHCHNYRVPEPFKDRVVILIGCATSATDLSREIAGVAKEVHVASRSVADETYEEQPGYDNIWLHSMIECVHEDGSVVFRSGRVVHADIILQCTGYKYHFPFLETKGIVTVDDNRVGPLYKHVFPPVLAPWLSFVGIPFKVIPFRMFEYQSKWIAGVLSGRIELPSREEMMEDIEAFYLSLEASNTPKRYTHEMYYSQFEYYNWLASECGGQELEEWIKQMFFAVMSGKMIT</sequence>
<dbReference type="Gene3D" id="3.50.50.60">
    <property type="entry name" value="FAD/NAD(P)-binding domain"/>
    <property type="match status" value="2"/>
</dbReference>
<dbReference type="PANTHER" id="PTHR23023">
    <property type="entry name" value="DIMETHYLANILINE MONOOXYGENASE"/>
    <property type="match status" value="1"/>
</dbReference>
<dbReference type="OrthoDB" id="66881at2759"/>
<comment type="similarity">
    <text evidence="1 7">Belongs to the FMO family.</text>
</comment>
<dbReference type="PRINTS" id="PR00370">
    <property type="entry name" value="FMOXYGENASE"/>
</dbReference>
<dbReference type="eggNOG" id="KOG1399">
    <property type="taxonomic scope" value="Eukaryota"/>
</dbReference>
<dbReference type="Proteomes" id="UP000008311">
    <property type="component" value="Unassembled WGS sequence"/>
</dbReference>
<keyword evidence="3 7" id="KW-0274">FAD</keyword>
<evidence type="ECO:0000256" key="2">
    <source>
        <dbReference type="ARBA" id="ARBA00022630"/>
    </source>
</evidence>
<evidence type="ECO:0000256" key="1">
    <source>
        <dbReference type="ARBA" id="ARBA00009183"/>
    </source>
</evidence>
<evidence type="ECO:0000256" key="3">
    <source>
        <dbReference type="ARBA" id="ARBA00022827"/>
    </source>
</evidence>
<dbReference type="GO" id="GO:0004499">
    <property type="term" value="F:N,N-dimethylaniline monooxygenase activity"/>
    <property type="evidence" value="ECO:0007669"/>
    <property type="project" value="InterPro"/>
</dbReference>
<evidence type="ECO:0000256" key="6">
    <source>
        <dbReference type="ARBA" id="ARBA00023033"/>
    </source>
</evidence>
<dbReference type="AlphaFoldDB" id="B9SUX4"/>
<dbReference type="GO" id="GO:0004497">
    <property type="term" value="F:monooxygenase activity"/>
    <property type="evidence" value="ECO:0000318"/>
    <property type="project" value="GO_Central"/>
</dbReference>
<keyword evidence="2 7" id="KW-0285">Flavoprotein</keyword>
<keyword evidence="4" id="KW-0521">NADP</keyword>
<dbReference type="InterPro" id="IPR000960">
    <property type="entry name" value="Flavin_mOase"/>
</dbReference>
<name>B9SUX4_RICCO</name>
<accession>B9SUX4</accession>
<dbReference type="InterPro" id="IPR020946">
    <property type="entry name" value="Flavin_mOase-like"/>
</dbReference>
<dbReference type="STRING" id="3988.B9SUX4"/>